<dbReference type="RefSeq" id="WP_116624423.1">
    <property type="nucleotide sequence ID" value="NZ_QURN01000009.1"/>
</dbReference>
<gene>
    <name evidence="1" type="ORF">DY251_13520</name>
</gene>
<protein>
    <submittedName>
        <fullName evidence="1">Uncharacterized protein</fullName>
    </submittedName>
</protein>
<dbReference type="AlphaFoldDB" id="A0A371XD65"/>
<name>A0A371XD65_9HYPH</name>
<dbReference type="Proteomes" id="UP000262379">
    <property type="component" value="Unassembled WGS sequence"/>
</dbReference>
<sequence length="109" mass="11905">MLQTIFPLPSVEDPDAASTLGEYIAVGYQVRARCTHAGCNHNVNLNLVVVARYLGTGHGTKSEDLEPYFYCPSCRESGLADDNIVFTRYAPTAPSCNISHRWVADRSAA</sequence>
<comment type="caution">
    <text evidence="1">The sequence shown here is derived from an EMBL/GenBank/DDBJ whole genome shotgun (WGS) entry which is preliminary data.</text>
</comment>
<evidence type="ECO:0000313" key="2">
    <source>
        <dbReference type="Proteomes" id="UP000262379"/>
    </source>
</evidence>
<evidence type="ECO:0000313" key="1">
    <source>
        <dbReference type="EMBL" id="RFC67171.1"/>
    </source>
</evidence>
<proteinExistence type="predicted"/>
<keyword evidence="2" id="KW-1185">Reference proteome</keyword>
<reference evidence="2" key="1">
    <citation type="submission" date="2018-08" db="EMBL/GenBank/DDBJ databases">
        <authorList>
            <person name="Im W.T."/>
        </authorList>
    </citation>
    <scope>NUCLEOTIDE SEQUENCE [LARGE SCALE GENOMIC DNA]</scope>
    <source>
        <strain evidence="2">LA-28</strain>
    </source>
</reference>
<accession>A0A371XD65</accession>
<organism evidence="1 2">
    <name type="scientific">Mesorhizobium denitrificans</name>
    <dbReference type="NCBI Taxonomy" id="2294114"/>
    <lineage>
        <taxon>Bacteria</taxon>
        <taxon>Pseudomonadati</taxon>
        <taxon>Pseudomonadota</taxon>
        <taxon>Alphaproteobacteria</taxon>
        <taxon>Hyphomicrobiales</taxon>
        <taxon>Phyllobacteriaceae</taxon>
        <taxon>Mesorhizobium</taxon>
    </lineage>
</organism>
<dbReference type="EMBL" id="QURN01000009">
    <property type="protein sequence ID" value="RFC67171.1"/>
    <property type="molecule type" value="Genomic_DNA"/>
</dbReference>